<keyword evidence="3" id="KW-1185">Reference proteome</keyword>
<sequence length="282" mass="30127">MSRKPPTVDGLSTQGRIGAIDLTWELTDWEPLVDHYAIHASHSAEVDLSAETLIGKTVYGRFTHDTLGPEAVTRYYSIVTVDAAGRRSRPSRAVAGTSTASMVVTGTPIAQVGEFDSKSLELALAPSGGQSGYRTAFPNGVDFTYGTSDPARDWSYLHPGPSDAWGGRTRHTFRLRFSLEEEARRLGLAIWLIDTHASLAGTATISVNGTEVTEVEFRGGGTRGSLEGDATVPGTALRPSFVELELPAEEFAVGENAVAITKNSGSWHAYDAVGVFALDQGR</sequence>
<dbReference type="RefSeq" id="WP_078762405.1">
    <property type="nucleotide sequence ID" value="NZ_FUWS01000008.1"/>
</dbReference>
<keyword evidence="2" id="KW-0456">Lyase</keyword>
<dbReference type="InterPro" id="IPR008979">
    <property type="entry name" value="Galactose-bd-like_sf"/>
</dbReference>
<dbReference type="Gene3D" id="2.60.40.10">
    <property type="entry name" value="Immunoglobulins"/>
    <property type="match status" value="1"/>
</dbReference>
<organism evidence="2 3">
    <name type="scientific">Marinactinospora thermotolerans DSM 45154</name>
    <dbReference type="NCBI Taxonomy" id="1122192"/>
    <lineage>
        <taxon>Bacteria</taxon>
        <taxon>Bacillati</taxon>
        <taxon>Actinomycetota</taxon>
        <taxon>Actinomycetes</taxon>
        <taxon>Streptosporangiales</taxon>
        <taxon>Nocardiopsidaceae</taxon>
        <taxon>Marinactinospora</taxon>
    </lineage>
</organism>
<name>A0A1T4S2E8_9ACTN</name>
<feature type="domain" description="Rhamnogalacturonan lyase" evidence="1">
    <location>
        <begin position="111"/>
        <end position="273"/>
    </location>
</feature>
<evidence type="ECO:0000313" key="2">
    <source>
        <dbReference type="EMBL" id="SKA22490.1"/>
    </source>
</evidence>
<reference evidence="2 3" key="1">
    <citation type="submission" date="2017-02" db="EMBL/GenBank/DDBJ databases">
        <authorList>
            <person name="Peterson S.W."/>
        </authorList>
    </citation>
    <scope>NUCLEOTIDE SEQUENCE [LARGE SCALE GENOMIC DNA]</scope>
    <source>
        <strain evidence="2 3">DSM 45154</strain>
    </source>
</reference>
<accession>A0A1T4S2E8</accession>
<gene>
    <name evidence="2" type="ORF">SAMN02745673_03108</name>
</gene>
<evidence type="ECO:0000313" key="3">
    <source>
        <dbReference type="Proteomes" id="UP000190637"/>
    </source>
</evidence>
<dbReference type="GO" id="GO:0016829">
    <property type="term" value="F:lyase activity"/>
    <property type="evidence" value="ECO:0007669"/>
    <property type="project" value="UniProtKB-KW"/>
</dbReference>
<dbReference type="InterPro" id="IPR013783">
    <property type="entry name" value="Ig-like_fold"/>
</dbReference>
<dbReference type="AlphaFoldDB" id="A0A1T4S2E8"/>
<dbReference type="STRING" id="1122192.SAMN02745673_03108"/>
<dbReference type="GO" id="GO:0005975">
    <property type="term" value="P:carbohydrate metabolic process"/>
    <property type="evidence" value="ECO:0007669"/>
    <property type="project" value="UniProtKB-ARBA"/>
</dbReference>
<dbReference type="Pfam" id="PF14683">
    <property type="entry name" value="CBM-like"/>
    <property type="match status" value="1"/>
</dbReference>
<dbReference type="Proteomes" id="UP000190637">
    <property type="component" value="Unassembled WGS sequence"/>
</dbReference>
<protein>
    <submittedName>
        <fullName evidence="2">Polysaccharide lyase family 4, domain III</fullName>
    </submittedName>
</protein>
<dbReference type="OrthoDB" id="4408269at2"/>
<dbReference type="EMBL" id="FUWS01000008">
    <property type="protein sequence ID" value="SKA22490.1"/>
    <property type="molecule type" value="Genomic_DNA"/>
</dbReference>
<proteinExistence type="predicted"/>
<dbReference type="InterPro" id="IPR029411">
    <property type="entry name" value="RG-lyase_III"/>
</dbReference>
<evidence type="ECO:0000259" key="1">
    <source>
        <dbReference type="Pfam" id="PF14683"/>
    </source>
</evidence>
<dbReference type="SUPFAM" id="SSF49785">
    <property type="entry name" value="Galactose-binding domain-like"/>
    <property type="match status" value="1"/>
</dbReference>